<evidence type="ECO:0000313" key="1">
    <source>
        <dbReference type="EMBL" id="MBC2622698.1"/>
    </source>
</evidence>
<reference evidence="1 2" key="1">
    <citation type="submission" date="2020-08" db="EMBL/GenBank/DDBJ databases">
        <title>Emergence and comparative genomics analysis of Citrobacter in Fennec fox imported from North Africa to China.</title>
        <authorList>
            <person name="Zheng B."/>
        </authorList>
    </citation>
    <scope>NUCLEOTIDE SEQUENCE [LARGE SCALE GENOMIC DNA]</scope>
    <source>
        <strain evidence="1 2">FF141</strain>
    </source>
</reference>
<protein>
    <submittedName>
        <fullName evidence="1">Lysis protein</fullName>
    </submittedName>
</protein>
<sequence length="144" mass="16425">MIALILVVGASITMAADRWALRRATVKNLFVGEHKIEQGHLRVPVYYNVRSSRLIGATIEFTLRDKSCPTTVVAYRRRTLEHASKGENCEYLDIPLDRLIIPAGKWIINIKILHGDSFYNPLYRIFPLHLDAQKEFEILPGGTH</sequence>
<dbReference type="RefSeq" id="WP_185656576.1">
    <property type="nucleotide sequence ID" value="NZ_JACLAG010000010.1"/>
</dbReference>
<dbReference type="Pfam" id="PF16084">
    <property type="entry name" value="LydB"/>
    <property type="match status" value="1"/>
</dbReference>
<accession>A0A7X1EJ82</accession>
<organism evidence="1 2">
    <name type="scientific">Citrobacter cronae</name>
    <dbReference type="NCBI Taxonomy" id="1748967"/>
    <lineage>
        <taxon>Bacteria</taxon>
        <taxon>Pseudomonadati</taxon>
        <taxon>Pseudomonadota</taxon>
        <taxon>Gammaproteobacteria</taxon>
        <taxon>Enterobacterales</taxon>
        <taxon>Enterobacteriaceae</taxon>
        <taxon>Citrobacter</taxon>
        <taxon>Citrobacter freundii complex</taxon>
    </lineage>
</organism>
<name>A0A7X1EJ82_9ENTR</name>
<evidence type="ECO:0000313" key="2">
    <source>
        <dbReference type="Proteomes" id="UP000548504"/>
    </source>
</evidence>
<dbReference type="EMBL" id="JACLAG010000010">
    <property type="protein sequence ID" value="MBC2622698.1"/>
    <property type="molecule type" value="Genomic_DNA"/>
</dbReference>
<gene>
    <name evidence="1" type="ORF">H7I73_23960</name>
</gene>
<proteinExistence type="predicted"/>
<comment type="caution">
    <text evidence="1">The sequence shown here is derived from an EMBL/GenBank/DDBJ whole genome shotgun (WGS) entry which is preliminary data.</text>
</comment>
<dbReference type="Proteomes" id="UP000548504">
    <property type="component" value="Unassembled WGS sequence"/>
</dbReference>
<dbReference type="AlphaFoldDB" id="A0A7X1EJ82"/>
<dbReference type="InterPro" id="IPR032127">
    <property type="entry name" value="LydB"/>
</dbReference>